<feature type="binding site" evidence="21">
    <location>
        <position position="501"/>
    </location>
    <ligand>
        <name>L-glutamate</name>
        <dbReference type="ChEBI" id="CHEBI:29985"/>
    </ligand>
</feature>
<feature type="site" description="Interaction with the cone snail toxin Con-ikot-ikot" evidence="22">
    <location>
        <position position="773"/>
    </location>
</feature>
<keyword evidence="11 23" id="KW-1015">Disulfide bond</keyword>
<dbReference type="AlphaFoldDB" id="C9K0Z0"/>
<evidence type="ECO:0000256" key="21">
    <source>
        <dbReference type="PIRSR" id="PIRSR601508-1"/>
    </source>
</evidence>
<feature type="disulfide bond" evidence="23">
    <location>
        <begin position="739"/>
        <end position="794"/>
    </location>
</feature>
<comment type="subcellular location">
    <subcellularLocation>
        <location evidence="18 24">Postsynaptic cell membrane</location>
        <topology evidence="18 24">Multi-pass membrane protein</topology>
    </subcellularLocation>
    <subcellularLocation>
        <location evidence="19">Postsynaptic density membrane</location>
    </subcellularLocation>
</comment>
<evidence type="ECO:0000256" key="7">
    <source>
        <dbReference type="ARBA" id="ARBA00023018"/>
    </source>
</evidence>
<accession>C9K0Z0</accession>
<dbReference type="Gene3D" id="3.40.50.2300">
    <property type="match status" value="2"/>
</dbReference>
<dbReference type="EMDB" id="EMD-23292"/>
<evidence type="ECO:0000256" key="14">
    <source>
        <dbReference type="ARBA" id="ARBA00023257"/>
    </source>
</evidence>
<dbReference type="Gene3D" id="3.40.190.10">
    <property type="entry name" value="Periplasmic binding protein-like II"/>
    <property type="match status" value="2"/>
</dbReference>
<keyword evidence="10" id="KW-0564">Palmitate</keyword>
<dbReference type="InterPro" id="IPR028082">
    <property type="entry name" value="Peripla_BP_I"/>
</dbReference>
<keyword evidence="17 24" id="KW-0407">Ion channel</keyword>
<keyword evidence="12 24" id="KW-0675">Receptor</keyword>
<feature type="site" description="Interaction with the cone snail toxin Con-ikot-ikot" evidence="22">
    <location>
        <position position="474"/>
    </location>
</feature>
<feature type="binding site" evidence="21">
    <location>
        <position position="676"/>
    </location>
    <ligand>
        <name>L-glutamate</name>
        <dbReference type="ChEBI" id="CHEBI:29985"/>
    </ligand>
</feature>
<evidence type="ECO:0000256" key="6">
    <source>
        <dbReference type="ARBA" id="ARBA00022989"/>
    </source>
</evidence>
<evidence type="ECO:0000256" key="23">
    <source>
        <dbReference type="PIRSR" id="PIRSR601508-3"/>
    </source>
</evidence>
<evidence type="ECO:0000313" key="28">
    <source>
        <dbReference type="MGI" id="MGI:95809"/>
    </source>
</evidence>
<dbReference type="AGR" id="MGI:95809"/>
<feature type="binding site" evidence="21">
    <location>
        <position position="675"/>
    </location>
    <ligand>
        <name>L-glutamate</name>
        <dbReference type="ChEBI" id="CHEBI:29985"/>
    </ligand>
</feature>
<dbReference type="InterPro" id="IPR001508">
    <property type="entry name" value="Iono_Glu_rcpt_met"/>
</dbReference>
<feature type="binding site" evidence="21">
    <location>
        <position position="499"/>
    </location>
    <ligand>
        <name>L-glutamate</name>
        <dbReference type="ChEBI" id="CHEBI:29985"/>
    </ligand>
</feature>
<feature type="transmembrane region" description="Helical" evidence="24">
    <location>
        <begin position="815"/>
        <end position="837"/>
    </location>
</feature>
<dbReference type="SMART" id="SM00079">
    <property type="entry name" value="PBPe"/>
    <property type="match status" value="1"/>
</dbReference>
<dbReference type="PRINTS" id="PR00177">
    <property type="entry name" value="NMDARECEPTOR"/>
</dbReference>
<feature type="site" description="Crucial to convey clamshell closure to channel opening" evidence="22">
    <location>
        <position position="654"/>
    </location>
</feature>
<evidence type="ECO:0000256" key="19">
    <source>
        <dbReference type="ARBA" id="ARBA00034112"/>
    </source>
</evidence>
<feature type="signal peptide" evidence="24">
    <location>
        <begin position="1"/>
        <end position="24"/>
    </location>
</feature>
<protein>
    <recommendedName>
        <fullName evidence="24">Glutamate receptor</fullName>
    </recommendedName>
</protein>
<feature type="binding site" evidence="21">
    <location>
        <position position="726"/>
    </location>
    <ligand>
        <name>L-glutamate</name>
        <dbReference type="ChEBI" id="CHEBI:29985"/>
    </ligand>
</feature>
<keyword evidence="5 24" id="KW-0732">Signal</keyword>
<evidence type="ECO:0000256" key="16">
    <source>
        <dbReference type="ARBA" id="ARBA00023288"/>
    </source>
</evidence>
<dbReference type="FunFam" id="1.10.287.70:FF:000099">
    <property type="entry name" value="glutamate receptor 2 isoform X1"/>
    <property type="match status" value="1"/>
</dbReference>
<dbReference type="PANTHER" id="PTHR18966">
    <property type="entry name" value="IONOTROPIC GLUTAMATE RECEPTOR"/>
    <property type="match status" value="1"/>
</dbReference>
<organism evidence="27">
    <name type="scientific">Mus musculus</name>
    <name type="common">Mouse</name>
    <dbReference type="NCBI Taxonomy" id="10090"/>
    <lineage>
        <taxon>Eukaryota</taxon>
        <taxon>Metazoa</taxon>
        <taxon>Chordata</taxon>
        <taxon>Craniata</taxon>
        <taxon>Vertebrata</taxon>
        <taxon>Euteleostomi</taxon>
        <taxon>Mammalia</taxon>
        <taxon>Eutheria</taxon>
        <taxon>Euarchontoglires</taxon>
        <taxon>Glires</taxon>
        <taxon>Rodentia</taxon>
        <taxon>Myomorpha</taxon>
        <taxon>Muroidea</taxon>
        <taxon>Muridae</taxon>
        <taxon>Murinae</taxon>
        <taxon>Mus</taxon>
        <taxon>Mus</taxon>
    </lineage>
</organism>
<sequence length="883" mass="98574">MQKIMHISVLLSPVLWGLIFGVSSNSIQIGGLFPRGADQEYSAFRVGMVQFSTSEFRLTPHIDNLEVANSFAVTNAFCSQFSRGVYAIFGFYDKKSVNTITSFCGTLHVSFITPSFPTDGTHPFVIQMRPDLKGALLSLIEYYQWDKFAYLYDSDRGLSTLQAVLDSAAEKKWQVTAINVGNINNDKKDETYRSLFQDLELKKERRVILDCERDKVNDIVDQVITIGKHVKGYHYIIANLGFTDGDLLKIQFGGANVSGFQIVVYDDSLASKFIERWSTLEGKEYPGAHTATIKYTSALTYDAVQVMTEAFRNLRKQRIEISRRGNAGDCLANPAVPWGQGVEIERALKQVQVEGLSGNIKFDQNGKRINYTINIMELKTNGPRKIGYWSEVDKMVVTLTELPSGNDTSGLENKTVVVTTILESPYVMMKKNHEMLEGNERYEGYCVDLAAEIAKHCGFKYKLTIVGDGKYGARDADTKIWNGMVGELVYGKADIAIAPLTITLVREEVIDFSKPFMSLGISIMIKKPQKSKPGVFSFLDPLAYEIWMCIVFAYIGVSVVLFLVSRFSPYEWHTEEFEDGRETQSSESTNEFGIFNSLWFSLGAFMRQGCDISPRSLSGRIVGGVWWFFTLIIISSYTANLAAFLTVERMVSPIESAEDLSKQTEIAYGTLDSGSTKEFFRRSKIAVFDKMWTYMRSAEPSVFVRTTAEGVARVRKSKGKYAYLLESTMNEYIEQRKPCDTMKVGGNLDSKGYGIATPKGSSLGNAVNLAVLKLNEQGLLDKLKNKWWYDKGECGSGGGDSKEKTSALSLSNVAGVFYILVGGLGLAMLVALIEFCYKSRAEAKRMKVAKNAQNINPSSSQNSQNFATYKEGYNVYGIESVKI</sequence>
<evidence type="ECO:0000256" key="15">
    <source>
        <dbReference type="ARBA" id="ARBA00023286"/>
    </source>
</evidence>
<dbReference type="EMBL" id="AB109210">
    <property type="protein sequence ID" value="BAI44626.1"/>
    <property type="molecule type" value="mRNA"/>
</dbReference>
<keyword evidence="4 24" id="KW-0812">Transmembrane</keyword>
<feature type="site" description="Interaction with the cone snail toxin Con-ikot-ikot" evidence="22">
    <location>
        <position position="681"/>
    </location>
</feature>
<evidence type="ECO:0000256" key="3">
    <source>
        <dbReference type="ARBA" id="ARBA00022553"/>
    </source>
</evidence>
<dbReference type="SUPFAM" id="SSF53822">
    <property type="entry name" value="Periplasmic binding protein-like I"/>
    <property type="match status" value="1"/>
</dbReference>
<evidence type="ECO:0000256" key="20">
    <source>
        <dbReference type="ARBA" id="ARBA00036634"/>
    </source>
</evidence>
<dbReference type="FunFam" id="3.40.190.10:FF:000001">
    <property type="entry name" value="Glutamate receptor ionotropic, kainate 2"/>
    <property type="match status" value="1"/>
</dbReference>
<evidence type="ECO:0000313" key="27">
    <source>
        <dbReference type="EMBL" id="BAI44626.1"/>
    </source>
</evidence>
<dbReference type="InterPro" id="IPR001828">
    <property type="entry name" value="ANF_lig-bd_rcpt"/>
</dbReference>
<dbReference type="SUPFAM" id="SSF81324">
    <property type="entry name" value="Voltage-gated potassium channels"/>
    <property type="match status" value="1"/>
</dbReference>
<dbReference type="SUPFAM" id="SSF53850">
    <property type="entry name" value="Periplasmic binding protein-like II"/>
    <property type="match status" value="1"/>
</dbReference>
<keyword evidence="9 24" id="KW-0472">Membrane</keyword>
<keyword evidence="13" id="KW-0325">Glycoprotein</keyword>
<keyword evidence="8 24" id="KW-0406">Ion transport</keyword>
<dbReference type="FunFam" id="1.10.287.70:FF:000067">
    <property type="entry name" value="glutamate receptor 2 isoform X1"/>
    <property type="match status" value="1"/>
</dbReference>
<comment type="similarity">
    <text evidence="24">Belongs to the glutamate-gated ion channel (TC 1.A.10.1) family.</text>
</comment>
<dbReference type="PeptideAtlas" id="C9K0Z0"/>
<name>C9K0Z0_MOUSE</name>
<dbReference type="Gene3D" id="1.10.287.70">
    <property type="match status" value="2"/>
</dbReference>
<keyword evidence="16" id="KW-0449">Lipoprotein</keyword>
<evidence type="ECO:0000256" key="5">
    <source>
        <dbReference type="ARBA" id="ARBA00022729"/>
    </source>
</evidence>
<dbReference type="Pfam" id="PF10613">
    <property type="entry name" value="Lig_chan-Glu_bd"/>
    <property type="match status" value="1"/>
</dbReference>
<keyword evidence="7 24" id="KW-0770">Synapse</keyword>
<dbReference type="SMART" id="SM00918">
    <property type="entry name" value="Lig_chan-Glu_bd"/>
    <property type="match status" value="1"/>
</dbReference>
<keyword evidence="6 24" id="KW-1133">Transmembrane helix</keyword>
<dbReference type="FunFam" id="3.40.50.2300:FF:000004">
    <property type="entry name" value="Glutamate receptor, ionotropic, AMPA 2"/>
    <property type="match status" value="1"/>
</dbReference>
<feature type="transmembrane region" description="Helical" evidence="24">
    <location>
        <begin position="625"/>
        <end position="647"/>
    </location>
</feature>
<dbReference type="MGI" id="MGI:95809">
    <property type="gene designation" value="Gria2"/>
</dbReference>
<evidence type="ECO:0000259" key="25">
    <source>
        <dbReference type="SMART" id="SM00079"/>
    </source>
</evidence>
<dbReference type="GO" id="GO:0032281">
    <property type="term" value="C:AMPA glutamate receptor complex"/>
    <property type="evidence" value="ECO:0007669"/>
    <property type="project" value="UniProtKB-ARBA"/>
</dbReference>
<reference evidence="27" key="1">
    <citation type="submission" date="2003-04" db="EMBL/GenBank/DDBJ databases">
        <title>Expression of AMPA receptor subtypes in mouse spinal cord.</title>
        <authorList>
            <person name="Nishizawa M."/>
            <person name="Ito S."/>
        </authorList>
    </citation>
    <scope>NUCLEOTIDE SEQUENCE</scope>
    <source>
        <strain evidence="27">DdY</strain>
        <tissue evidence="27">Spinal cord</tissue>
    </source>
</reference>
<evidence type="ECO:0000256" key="8">
    <source>
        <dbReference type="ARBA" id="ARBA00023065"/>
    </source>
</evidence>
<proteinExistence type="evidence at transcript level"/>
<keyword evidence="3" id="KW-0597">Phosphoprotein</keyword>
<evidence type="ECO:0000256" key="10">
    <source>
        <dbReference type="ARBA" id="ARBA00023139"/>
    </source>
</evidence>
<feature type="chain" id="PRO_5027162428" description="Glutamate receptor" evidence="24">
    <location>
        <begin position="25"/>
        <end position="883"/>
    </location>
</feature>
<feature type="disulfide bond" evidence="23">
    <location>
        <begin position="78"/>
        <end position="330"/>
    </location>
</feature>
<evidence type="ECO:0000256" key="18">
    <source>
        <dbReference type="ARBA" id="ARBA00034104"/>
    </source>
</evidence>
<dbReference type="Pfam" id="PF00060">
    <property type="entry name" value="Lig_chan"/>
    <property type="match status" value="1"/>
</dbReference>
<evidence type="ECO:0000256" key="2">
    <source>
        <dbReference type="ARBA" id="ARBA00022475"/>
    </source>
</evidence>
<feature type="domain" description="Ionotropic glutamate receptor C-terminal" evidence="25">
    <location>
        <begin position="415"/>
        <end position="790"/>
    </location>
</feature>
<evidence type="ECO:0000256" key="22">
    <source>
        <dbReference type="PIRSR" id="PIRSR601508-2"/>
    </source>
</evidence>
<evidence type="ECO:0000256" key="12">
    <source>
        <dbReference type="ARBA" id="ARBA00023170"/>
    </source>
</evidence>
<dbReference type="GO" id="GO:0098839">
    <property type="term" value="C:postsynaptic density membrane"/>
    <property type="evidence" value="ECO:0007669"/>
    <property type="project" value="UniProtKB-SubCell"/>
</dbReference>
<keyword evidence="1 24" id="KW-0813">Transport</keyword>
<gene>
    <name evidence="28" type="primary">Gria2</name>
    <name evidence="27" type="synonym">glur-2</name>
</gene>
<feature type="binding site" evidence="21">
    <location>
        <position position="506"/>
    </location>
    <ligand>
        <name>L-glutamate</name>
        <dbReference type="ChEBI" id="CHEBI:29985"/>
    </ligand>
</feature>
<evidence type="ECO:0000256" key="4">
    <source>
        <dbReference type="ARBA" id="ARBA00022692"/>
    </source>
</evidence>
<evidence type="ECO:0000259" key="26">
    <source>
        <dbReference type="SMART" id="SM00918"/>
    </source>
</evidence>
<dbReference type="CDD" id="cd13715">
    <property type="entry name" value="PBP2_iGluR_AMPA"/>
    <property type="match status" value="1"/>
</dbReference>
<dbReference type="CDD" id="cd06389">
    <property type="entry name" value="PBP1_iGluR_AMPA_GluR2"/>
    <property type="match status" value="1"/>
</dbReference>
<evidence type="ECO:0000256" key="11">
    <source>
        <dbReference type="ARBA" id="ARBA00023157"/>
    </source>
</evidence>
<evidence type="ECO:0000256" key="1">
    <source>
        <dbReference type="ARBA" id="ARBA00022448"/>
    </source>
</evidence>
<dbReference type="FunFam" id="3.40.190.10:FF:000666">
    <property type="entry name" value="Glutamate receptor, ionotropic, AMPA 2a"/>
    <property type="match status" value="1"/>
</dbReference>
<comment type="catalytic activity">
    <reaction evidence="20">
        <text>Ca(2+)(in) = Ca(2+)(out)</text>
        <dbReference type="Rhea" id="RHEA:29671"/>
        <dbReference type="ChEBI" id="CHEBI:29108"/>
    </reaction>
</comment>
<evidence type="ECO:0000256" key="24">
    <source>
        <dbReference type="RuleBase" id="RU367118"/>
    </source>
</evidence>
<comment type="function">
    <text evidence="24">Receptor for glutamate that functions as a ligand-gated ion channel in the central nervous system and plays an important role in excitatory synaptic transmission. L-glutamate acts as an excitatory neurotransmitter at many synapses in the central nervous system.</text>
</comment>
<keyword evidence="15 24" id="KW-1071">Ligand-gated ion channel</keyword>
<keyword evidence="2 24" id="KW-1003">Cell membrane</keyword>
<dbReference type="InterPro" id="IPR001320">
    <property type="entry name" value="Iontro_rcpt_C"/>
</dbReference>
<evidence type="ECO:0000256" key="17">
    <source>
        <dbReference type="ARBA" id="ARBA00023303"/>
    </source>
</evidence>
<feature type="transmembrane region" description="Helical" evidence="24">
    <location>
        <begin position="542"/>
        <end position="564"/>
    </location>
</feature>
<dbReference type="GO" id="GO:1904315">
    <property type="term" value="F:transmitter-gated monoatomic ion channel activity involved in regulation of postsynaptic membrane potential"/>
    <property type="evidence" value="ECO:0007669"/>
    <property type="project" value="UniProtKB-ARBA"/>
</dbReference>
<evidence type="ECO:0000256" key="13">
    <source>
        <dbReference type="ARBA" id="ARBA00023180"/>
    </source>
</evidence>
<dbReference type="InterPro" id="IPR015683">
    <property type="entry name" value="Ionotropic_Glu_rcpt"/>
</dbReference>
<feature type="domain" description="Ionotropic glutamate receptor L-glutamate and glycine-binding" evidence="26">
    <location>
        <begin position="425"/>
        <end position="490"/>
    </location>
</feature>
<keyword evidence="14 24" id="KW-0628">Postsynaptic cell membrane</keyword>
<evidence type="ECO:0000256" key="9">
    <source>
        <dbReference type="ARBA" id="ARBA00023136"/>
    </source>
</evidence>
<dbReference type="Pfam" id="PF01094">
    <property type="entry name" value="ANF_receptor"/>
    <property type="match status" value="1"/>
</dbReference>
<dbReference type="InterPro" id="IPR019594">
    <property type="entry name" value="Glu/Gly-bd"/>
</dbReference>